<feature type="chain" id="PRO_5010877278" description="Fibrinogen C-terminal domain-containing protein" evidence="2">
    <location>
        <begin position="27"/>
        <end position="244"/>
    </location>
</feature>
<evidence type="ECO:0000256" key="2">
    <source>
        <dbReference type="SAM" id="SignalP"/>
    </source>
</evidence>
<dbReference type="PROSITE" id="PS00514">
    <property type="entry name" value="FIBRINOGEN_C_1"/>
    <property type="match status" value="1"/>
</dbReference>
<reference evidence="4" key="2">
    <citation type="submission" date="2017-05" db="UniProtKB">
        <authorList>
            <consortium name="EnsemblMetazoa"/>
        </authorList>
    </citation>
    <scope>IDENTIFICATION</scope>
</reference>
<feature type="signal peptide" evidence="2">
    <location>
        <begin position="1"/>
        <end position="26"/>
    </location>
</feature>
<dbReference type="InterPro" id="IPR020837">
    <property type="entry name" value="Fibrinogen_CS"/>
</dbReference>
<dbReference type="OrthoDB" id="6145874at2759"/>
<dbReference type="NCBIfam" id="NF040941">
    <property type="entry name" value="GGGWT_bact"/>
    <property type="match status" value="1"/>
</dbReference>
<dbReference type="SUPFAM" id="SSF56496">
    <property type="entry name" value="Fibrinogen C-terminal domain-like"/>
    <property type="match status" value="1"/>
</dbReference>
<name>A0A1X7U772_AMPQE</name>
<dbReference type="Gene3D" id="3.90.215.10">
    <property type="entry name" value="Gamma Fibrinogen, chain A, domain 1"/>
    <property type="match status" value="1"/>
</dbReference>
<dbReference type="InterPro" id="IPR014716">
    <property type="entry name" value="Fibrinogen_a/b/g_C_1"/>
</dbReference>
<proteinExistence type="predicted"/>
<dbReference type="InterPro" id="IPR002181">
    <property type="entry name" value="Fibrinogen_a/b/g_C_dom"/>
</dbReference>
<dbReference type="KEGG" id="aqu:105313869"/>
<dbReference type="AlphaFoldDB" id="A0A1X7U772"/>
<dbReference type="Pfam" id="PF00147">
    <property type="entry name" value="Fibrinogen_C"/>
    <property type="match status" value="1"/>
</dbReference>
<dbReference type="SMART" id="SM00186">
    <property type="entry name" value="FBG"/>
    <property type="match status" value="1"/>
</dbReference>
<dbReference type="CDD" id="cd00087">
    <property type="entry name" value="FReD"/>
    <property type="match status" value="1"/>
</dbReference>
<organism evidence="4">
    <name type="scientific">Amphimedon queenslandica</name>
    <name type="common">Sponge</name>
    <dbReference type="NCBI Taxonomy" id="400682"/>
    <lineage>
        <taxon>Eukaryota</taxon>
        <taxon>Metazoa</taxon>
        <taxon>Porifera</taxon>
        <taxon>Demospongiae</taxon>
        <taxon>Heteroscleromorpha</taxon>
        <taxon>Haplosclerida</taxon>
        <taxon>Niphatidae</taxon>
        <taxon>Amphimedon</taxon>
    </lineage>
</organism>
<accession>A0A1X7U772</accession>
<feature type="domain" description="Fibrinogen C-terminal" evidence="3">
    <location>
        <begin position="25"/>
        <end position="243"/>
    </location>
</feature>
<dbReference type="PROSITE" id="PS51406">
    <property type="entry name" value="FIBRINOGEN_C_2"/>
    <property type="match status" value="1"/>
</dbReference>
<dbReference type="Proteomes" id="UP000007879">
    <property type="component" value="Unassembled WGS sequence"/>
</dbReference>
<sequence>MDSCSYFKLIGCFILISIATAQETQATSCHPRDCKEVYERGHTCSGVYTVKPDELPAFEVYCDMNYGDGWTVFQRRMDGSVDFYRNWTDYEKGFGDLNGEFWLGLNKINRLTEIGDYNHLLVELEDFDGNKNYTFYYAFSVSDASRNYTLVLHSDHKGNAGDGLSYHAGMKFSTKDRDNDAWATGSCATTYGGAWWYKACYRSNLNGLYLIGYNSSQKGVNWSEFPMKYYSLKTSEMKFRKVFN</sequence>
<evidence type="ECO:0000313" key="4">
    <source>
        <dbReference type="EnsemblMetazoa" id="Aqu2.1.23354_001"/>
    </source>
</evidence>
<dbReference type="EnsemblMetazoa" id="XM_011407639.2">
    <property type="protein sequence ID" value="XP_011405941.1"/>
    <property type="gene ID" value="LOC105313869"/>
</dbReference>
<protein>
    <recommendedName>
        <fullName evidence="3">Fibrinogen C-terminal domain-containing protein</fullName>
    </recommendedName>
</protein>
<dbReference type="eggNOG" id="KOG2579">
    <property type="taxonomic scope" value="Eukaryota"/>
</dbReference>
<dbReference type="InParanoid" id="A0A1X7U772"/>
<dbReference type="InterPro" id="IPR036056">
    <property type="entry name" value="Fibrinogen-like_C"/>
</dbReference>
<reference evidence="5" key="1">
    <citation type="journal article" date="2010" name="Nature">
        <title>The Amphimedon queenslandica genome and the evolution of animal complexity.</title>
        <authorList>
            <person name="Srivastava M."/>
            <person name="Simakov O."/>
            <person name="Chapman J."/>
            <person name="Fahey B."/>
            <person name="Gauthier M.E."/>
            <person name="Mitros T."/>
            <person name="Richards G.S."/>
            <person name="Conaco C."/>
            <person name="Dacre M."/>
            <person name="Hellsten U."/>
            <person name="Larroux C."/>
            <person name="Putnam N.H."/>
            <person name="Stanke M."/>
            <person name="Adamska M."/>
            <person name="Darling A."/>
            <person name="Degnan S.M."/>
            <person name="Oakley T.H."/>
            <person name="Plachetzki D.C."/>
            <person name="Zhai Y."/>
            <person name="Adamski M."/>
            <person name="Calcino A."/>
            <person name="Cummins S.F."/>
            <person name="Goodstein D.M."/>
            <person name="Harris C."/>
            <person name="Jackson D.J."/>
            <person name="Leys S.P."/>
            <person name="Shu S."/>
            <person name="Woodcroft B.J."/>
            <person name="Vervoort M."/>
            <person name="Kosik K.S."/>
            <person name="Manning G."/>
            <person name="Degnan B.M."/>
            <person name="Rokhsar D.S."/>
        </authorList>
    </citation>
    <scope>NUCLEOTIDE SEQUENCE [LARGE SCALE GENOMIC DNA]</scope>
</reference>
<keyword evidence="5" id="KW-1185">Reference proteome</keyword>
<dbReference type="GO" id="GO:0005615">
    <property type="term" value="C:extracellular space"/>
    <property type="evidence" value="ECO:0007669"/>
    <property type="project" value="TreeGrafter"/>
</dbReference>
<keyword evidence="1" id="KW-1015">Disulfide bond</keyword>
<dbReference type="EnsemblMetazoa" id="Aqu2.1.23354_001">
    <property type="protein sequence ID" value="Aqu2.1.23354_001"/>
    <property type="gene ID" value="Aqu2.1.23354"/>
</dbReference>
<dbReference type="FunFam" id="3.90.215.10:FF:000001">
    <property type="entry name" value="Tenascin isoform 1"/>
    <property type="match status" value="1"/>
</dbReference>
<dbReference type="InterPro" id="IPR050373">
    <property type="entry name" value="Fibrinogen_C-term_domain"/>
</dbReference>
<evidence type="ECO:0000259" key="3">
    <source>
        <dbReference type="PROSITE" id="PS51406"/>
    </source>
</evidence>
<dbReference type="PANTHER" id="PTHR19143">
    <property type="entry name" value="FIBRINOGEN/TENASCIN/ANGIOPOEITIN"/>
    <property type="match status" value="1"/>
</dbReference>
<evidence type="ECO:0000313" key="5">
    <source>
        <dbReference type="Proteomes" id="UP000007879"/>
    </source>
</evidence>
<gene>
    <name evidence="4" type="primary">105313869</name>
</gene>
<keyword evidence="2" id="KW-0732">Signal</keyword>
<evidence type="ECO:0000256" key="1">
    <source>
        <dbReference type="ARBA" id="ARBA00023157"/>
    </source>
</evidence>